<organism evidence="1 2">
    <name type="scientific">Stylosanthes scabra</name>
    <dbReference type="NCBI Taxonomy" id="79078"/>
    <lineage>
        <taxon>Eukaryota</taxon>
        <taxon>Viridiplantae</taxon>
        <taxon>Streptophyta</taxon>
        <taxon>Embryophyta</taxon>
        <taxon>Tracheophyta</taxon>
        <taxon>Spermatophyta</taxon>
        <taxon>Magnoliopsida</taxon>
        <taxon>eudicotyledons</taxon>
        <taxon>Gunneridae</taxon>
        <taxon>Pentapetalae</taxon>
        <taxon>rosids</taxon>
        <taxon>fabids</taxon>
        <taxon>Fabales</taxon>
        <taxon>Fabaceae</taxon>
        <taxon>Papilionoideae</taxon>
        <taxon>50 kb inversion clade</taxon>
        <taxon>dalbergioids sensu lato</taxon>
        <taxon>Dalbergieae</taxon>
        <taxon>Pterocarpus clade</taxon>
        <taxon>Stylosanthes</taxon>
    </lineage>
</organism>
<comment type="caution">
    <text evidence="1">The sequence shown here is derived from an EMBL/GenBank/DDBJ whole genome shotgun (WGS) entry which is preliminary data.</text>
</comment>
<accession>A0ABU6S929</accession>
<evidence type="ECO:0008006" key="3">
    <source>
        <dbReference type="Google" id="ProtNLM"/>
    </source>
</evidence>
<dbReference type="Proteomes" id="UP001341840">
    <property type="component" value="Unassembled WGS sequence"/>
</dbReference>
<reference evidence="1 2" key="1">
    <citation type="journal article" date="2023" name="Plants (Basel)">
        <title>Bridging the Gap: Combining Genomics and Transcriptomics Approaches to Understand Stylosanthes scabra, an Orphan Legume from the Brazilian Caatinga.</title>
        <authorList>
            <person name="Ferreira-Neto J.R.C."/>
            <person name="da Silva M.D."/>
            <person name="Binneck E."/>
            <person name="de Melo N.F."/>
            <person name="da Silva R.H."/>
            <person name="de Melo A.L.T.M."/>
            <person name="Pandolfi V."/>
            <person name="Bustamante F.O."/>
            <person name="Brasileiro-Vidal A.C."/>
            <person name="Benko-Iseppon A.M."/>
        </authorList>
    </citation>
    <scope>NUCLEOTIDE SEQUENCE [LARGE SCALE GENOMIC DNA]</scope>
    <source>
        <tissue evidence="1">Leaves</tissue>
    </source>
</reference>
<protein>
    <recommendedName>
        <fullName evidence="3">RNase H type-1 domain-containing protein</fullName>
    </recommendedName>
</protein>
<gene>
    <name evidence="1" type="ORF">PIB30_020614</name>
</gene>
<keyword evidence="2" id="KW-1185">Reference proteome</keyword>
<dbReference type="EMBL" id="JASCZI010060481">
    <property type="protein sequence ID" value="MED6132604.1"/>
    <property type="molecule type" value="Genomic_DNA"/>
</dbReference>
<evidence type="ECO:0000313" key="2">
    <source>
        <dbReference type="Proteomes" id="UP001341840"/>
    </source>
</evidence>
<evidence type="ECO:0000313" key="1">
    <source>
        <dbReference type="EMBL" id="MED6132604.1"/>
    </source>
</evidence>
<name>A0ABU6S929_9FABA</name>
<proteinExistence type="predicted"/>
<sequence>MDPWRVEKVLALCRSSARDYSFFFMAQQSSLDPSIRLAWSPPPFDFIKVNCDGSLMAHGYLAEFGCILRNDHGDWIRGCSDSLDAFNLLNLELSSAMEHNDLVSSHQAYSAICKLNGGSAC</sequence>